<keyword evidence="3" id="KW-0804">Transcription</keyword>
<keyword evidence="7" id="KW-1185">Reference proteome</keyword>
<dbReference type="Pfam" id="PF02311">
    <property type="entry name" value="AraC_binding"/>
    <property type="match status" value="1"/>
</dbReference>
<organism evidence="6 7">
    <name type="scientific">Streptomyces telluris</name>
    <dbReference type="NCBI Taxonomy" id="2720021"/>
    <lineage>
        <taxon>Bacteria</taxon>
        <taxon>Bacillati</taxon>
        <taxon>Actinomycetota</taxon>
        <taxon>Actinomycetes</taxon>
        <taxon>Kitasatosporales</taxon>
        <taxon>Streptomycetaceae</taxon>
        <taxon>Streptomyces</taxon>
    </lineage>
</organism>
<dbReference type="PANTHER" id="PTHR43280:SF32">
    <property type="entry name" value="TRANSCRIPTIONAL REGULATORY PROTEIN"/>
    <property type="match status" value="1"/>
</dbReference>
<sequence>MTAQARDRVQHADPLPLHRLQVAPPQVPPFAMGSFDALGPDSRAGYPHRHTFYEIVYVTGGSGAHVIDLVRRPLSPPHLCVILPGQVHYWEQVSGLRGVLTLFTEDFLLARPGDRQLLRTLAEQHWLRLPAAPSEGDGDAAGIGSLIRAMAAEFAAKADGYASVLEAYLHILLVRALRLPGARRPDAAAGRAAEVAREFGLLLTGTAGAERSVGAYAARIGVSVGYLNEAVKQATGRTPGELIRAARTLEAKRLLAGSSLGVGQVARRVGFSDPAYFCRFFRRETGLSPGDFRRRAVTEEPEDLGTGEPERLETAGEAGPRVSLGNHHVCPAESIDPQGPPP</sequence>
<dbReference type="GO" id="GO:0003700">
    <property type="term" value="F:DNA-binding transcription factor activity"/>
    <property type="evidence" value="ECO:0007669"/>
    <property type="project" value="InterPro"/>
</dbReference>
<evidence type="ECO:0000256" key="1">
    <source>
        <dbReference type="ARBA" id="ARBA00023015"/>
    </source>
</evidence>
<keyword evidence="2" id="KW-0238">DNA-binding</keyword>
<reference evidence="6" key="1">
    <citation type="submission" date="2022-06" db="EMBL/GenBank/DDBJ databases">
        <title>WGS of actinobacteria.</title>
        <authorList>
            <person name="Thawai C."/>
        </authorList>
    </citation>
    <scope>NUCLEOTIDE SEQUENCE</scope>
    <source>
        <strain evidence="6">AA8</strain>
    </source>
</reference>
<dbReference type="InterPro" id="IPR020449">
    <property type="entry name" value="Tscrpt_reg_AraC-type_HTH"/>
</dbReference>
<evidence type="ECO:0000256" key="2">
    <source>
        <dbReference type="ARBA" id="ARBA00023125"/>
    </source>
</evidence>
<comment type="caution">
    <text evidence="6">The sequence shown here is derived from an EMBL/GenBank/DDBJ whole genome shotgun (WGS) entry which is preliminary data.</text>
</comment>
<evidence type="ECO:0000313" key="7">
    <source>
        <dbReference type="Proteomes" id="UP001142374"/>
    </source>
</evidence>
<dbReference type="Gene3D" id="1.10.10.60">
    <property type="entry name" value="Homeodomain-like"/>
    <property type="match status" value="2"/>
</dbReference>
<dbReference type="InterPro" id="IPR014710">
    <property type="entry name" value="RmlC-like_jellyroll"/>
</dbReference>
<dbReference type="SUPFAM" id="SSF46689">
    <property type="entry name" value="Homeodomain-like"/>
    <property type="match status" value="1"/>
</dbReference>
<protein>
    <submittedName>
        <fullName evidence="6">Helix-turn-helix transcriptional regulator</fullName>
    </submittedName>
</protein>
<evidence type="ECO:0000256" key="4">
    <source>
        <dbReference type="SAM" id="MobiDB-lite"/>
    </source>
</evidence>
<dbReference type="PROSITE" id="PS01124">
    <property type="entry name" value="HTH_ARAC_FAMILY_2"/>
    <property type="match status" value="1"/>
</dbReference>
<dbReference type="Proteomes" id="UP001142374">
    <property type="component" value="Unassembled WGS sequence"/>
</dbReference>
<dbReference type="InterPro" id="IPR003313">
    <property type="entry name" value="AraC-bd"/>
</dbReference>
<evidence type="ECO:0000256" key="3">
    <source>
        <dbReference type="ARBA" id="ARBA00023163"/>
    </source>
</evidence>
<dbReference type="RefSeq" id="WP_206330007.1">
    <property type="nucleotide sequence ID" value="NZ_JAATER010000502.1"/>
</dbReference>
<evidence type="ECO:0000259" key="5">
    <source>
        <dbReference type="PROSITE" id="PS01124"/>
    </source>
</evidence>
<dbReference type="SUPFAM" id="SSF51182">
    <property type="entry name" value="RmlC-like cupins"/>
    <property type="match status" value="1"/>
</dbReference>
<dbReference type="InterPro" id="IPR011051">
    <property type="entry name" value="RmlC_Cupin_sf"/>
</dbReference>
<dbReference type="PANTHER" id="PTHR43280">
    <property type="entry name" value="ARAC-FAMILY TRANSCRIPTIONAL REGULATOR"/>
    <property type="match status" value="1"/>
</dbReference>
<dbReference type="Gene3D" id="2.60.120.10">
    <property type="entry name" value="Jelly Rolls"/>
    <property type="match status" value="1"/>
</dbReference>
<dbReference type="Pfam" id="PF12833">
    <property type="entry name" value="HTH_18"/>
    <property type="match status" value="1"/>
</dbReference>
<accession>A0A9X2LNG4</accession>
<dbReference type="EMBL" id="JANIID010000046">
    <property type="protein sequence ID" value="MCQ8774527.1"/>
    <property type="molecule type" value="Genomic_DNA"/>
</dbReference>
<dbReference type="GO" id="GO:0043565">
    <property type="term" value="F:sequence-specific DNA binding"/>
    <property type="evidence" value="ECO:0007669"/>
    <property type="project" value="InterPro"/>
</dbReference>
<dbReference type="InterPro" id="IPR009057">
    <property type="entry name" value="Homeodomain-like_sf"/>
</dbReference>
<proteinExistence type="predicted"/>
<dbReference type="PRINTS" id="PR00032">
    <property type="entry name" value="HTHARAC"/>
</dbReference>
<feature type="domain" description="HTH araC/xylS-type" evidence="5">
    <location>
        <begin position="197"/>
        <end position="295"/>
    </location>
</feature>
<dbReference type="AlphaFoldDB" id="A0A9X2LNG4"/>
<name>A0A9X2LNG4_9ACTN</name>
<keyword evidence="1" id="KW-0805">Transcription regulation</keyword>
<dbReference type="SMART" id="SM00342">
    <property type="entry name" value="HTH_ARAC"/>
    <property type="match status" value="1"/>
</dbReference>
<feature type="region of interest" description="Disordered" evidence="4">
    <location>
        <begin position="298"/>
        <end position="342"/>
    </location>
</feature>
<gene>
    <name evidence="6" type="ORF">NQU55_32920</name>
</gene>
<evidence type="ECO:0000313" key="6">
    <source>
        <dbReference type="EMBL" id="MCQ8774527.1"/>
    </source>
</evidence>
<dbReference type="InterPro" id="IPR018060">
    <property type="entry name" value="HTH_AraC"/>
</dbReference>